<proteinExistence type="evidence at transcript level"/>
<feature type="region of interest" description="Disordered" evidence="7">
    <location>
        <begin position="114"/>
        <end position="189"/>
    </location>
</feature>
<evidence type="ECO:0000256" key="5">
    <source>
        <dbReference type="ARBA" id="ARBA00023200"/>
    </source>
</evidence>
<evidence type="ECO:0000256" key="2">
    <source>
        <dbReference type="ARBA" id="ARBA00007157"/>
    </source>
</evidence>
<dbReference type="EMBL" id="AY375453">
    <property type="protein sequence ID" value="AAQ83369.1"/>
    <property type="molecule type" value="mRNA"/>
</dbReference>
<evidence type="ECO:0000256" key="4">
    <source>
        <dbReference type="ARBA" id="ARBA00022884"/>
    </source>
</evidence>
<evidence type="ECO:0000256" key="7">
    <source>
        <dbReference type="SAM" id="MobiDB-lite"/>
    </source>
</evidence>
<dbReference type="Pfam" id="PF17464">
    <property type="entry name" value="Pns11_12"/>
    <property type="match status" value="1"/>
</dbReference>
<accession>Q6U9Y1</accession>
<evidence type="ECO:0000313" key="8">
    <source>
        <dbReference type="EMBL" id="AAQ83369.1"/>
    </source>
</evidence>
<name>Q6U9Y1_RDV</name>
<evidence type="ECO:0000256" key="1">
    <source>
        <dbReference type="ARBA" id="ARBA00004192"/>
    </source>
</evidence>
<comment type="function">
    <text evidence="6">Constituent of viral factories. Binds to ssRNA and dsRNA.</text>
</comment>
<feature type="compositionally biased region" description="Low complexity" evidence="7">
    <location>
        <begin position="168"/>
        <end position="180"/>
    </location>
</feature>
<evidence type="ECO:0000256" key="6">
    <source>
        <dbReference type="ARBA" id="ARBA00025397"/>
    </source>
</evidence>
<organismHost>
    <name type="scientific">Echinochloa crus-galli</name>
    <name type="common">Barnyard grass</name>
    <name type="synonym">Panicum crus-galli</name>
    <dbReference type="NCBI Taxonomy" id="90397"/>
</organismHost>
<keyword evidence="4" id="KW-0694">RNA-binding</keyword>
<gene>
    <name evidence="8" type="primary">S11</name>
</gene>
<dbReference type="GO" id="GO:0030430">
    <property type="term" value="C:host cell cytoplasm"/>
    <property type="evidence" value="ECO:0007669"/>
    <property type="project" value="UniProtKB-SubCell"/>
</dbReference>
<organismHost>
    <name type="scientific">Paspalum</name>
    <dbReference type="NCBI Taxonomy" id="147271"/>
</organismHost>
<dbReference type="InterPro" id="IPR035351">
    <property type="entry name" value="Pns11/12"/>
</dbReference>
<organismHost>
    <name type="scientific">Oryza sativa</name>
    <name type="common">Rice</name>
    <dbReference type="NCBI Taxonomy" id="4530"/>
</organismHost>
<keyword evidence="5" id="KW-1035">Host cytoplasm</keyword>
<reference evidence="8" key="1">
    <citation type="submission" date="2003-08" db="EMBL/GenBank/DDBJ databases">
        <title>Fusion Expressing S7 and S11 of RDV in Escherichia coli.</title>
        <authorList>
            <person name="Ma Z."/>
            <person name="Yang H."/>
            <person name="Tien P."/>
        </authorList>
    </citation>
    <scope>NUCLEOTIDE SEQUENCE</scope>
    <source>
        <strain evidence="8">China Kunming</strain>
    </source>
</reference>
<comment type="similarity">
    <text evidence="2">Belongs to the phytoreovirus RNA-binding protein family.</text>
</comment>
<comment type="subcellular location">
    <subcellularLocation>
        <location evidence="1">Host cytoplasm</location>
    </subcellularLocation>
</comment>
<dbReference type="GO" id="GO:0003723">
    <property type="term" value="F:RNA binding"/>
    <property type="evidence" value="ECO:0007669"/>
    <property type="project" value="UniProtKB-KW"/>
</dbReference>
<evidence type="ECO:0000256" key="3">
    <source>
        <dbReference type="ARBA" id="ARBA00021641"/>
    </source>
</evidence>
<protein>
    <recommendedName>
        <fullName evidence="3">RNA-binding protein</fullName>
    </recommendedName>
</protein>
<organism evidence="8">
    <name type="scientific">Rice dwarf virus</name>
    <name type="common">RDV</name>
    <dbReference type="NCBI Taxonomy" id="10991"/>
    <lineage>
        <taxon>Viruses</taxon>
        <taxon>Riboviria</taxon>
        <taxon>Orthornavirae</taxon>
        <taxon>Duplornaviricota</taxon>
        <taxon>Resentoviricetes</taxon>
        <taxon>Reovirales</taxon>
        <taxon>Sedoreoviridae</taxon>
        <taxon>Phytoreovirus</taxon>
        <taxon>Phytoreovirus alphaoryzae</taxon>
    </lineage>
</organism>
<feature type="compositionally biased region" description="Basic residues" evidence="7">
    <location>
        <begin position="149"/>
        <end position="165"/>
    </location>
</feature>
<organismHost>
    <name type="scientific">Alopecurus aequalis</name>
    <dbReference type="NCBI Taxonomy" id="114194"/>
</organismHost>
<sequence length="189" mass="20560">MSGTLPLAMTASESFVGMQVLAQDKEVKATFIALDRKLPANLKVPYMKNAKYRTCICPSSNHLVDDCVCEDVIIAYTAHRNNAVAALLYSDGNVIHKSGTLKPKSQNRFDLRGFLTSANPGESSKAEAGTSKSTQKAYDRKDKSPSKGKNSKKGGKKSSSARKKKEYSSNSETDLSSDSDANTRKSKRK</sequence>
<organismHost>
    <name type="scientific">Nephotettix cincticeps</name>
    <name type="common">Green rice leafhopper</name>
    <name type="synonym">Selenocephalus cincticeps</name>
    <dbReference type="NCBI Taxonomy" id="94400"/>
</organismHost>